<evidence type="ECO:0000256" key="1">
    <source>
        <dbReference type="SAM" id="Coils"/>
    </source>
</evidence>
<sequence>MWLFRKRLFYTVYRKGALDGLLDRCRSFSVKWAFLFSTILSLFGISCATIFEVSLVSLISLCSVLALLAIGLLRSTGYLIISSGFLLLYYFKQPAHFSLFSSFWSLGLAISLVLSWAIFLGCISLVEKEDLEKNQDLSQLTRDYSDLQVAYDKLLSEKATACDFLEKRAESLECELQQCRVQLKEALRKQDYLSSDLKVLSDQKTAWLEDYASLHNEYLRLVSGDETTSLFSWVSASPVVTSSKDNSDMQLWVCAVQEKDEKLRLLENELNQERQKNKSLEESCCNLKIRIQEVDSLKSRLVDLQLLISEKDNKIAQLRDEIKNMSPHFLNDGLSSKGKSYKDMYLQLKEQFAEKNKTLSLVRKELFTVQEEYLTLRKYEEVEGAIIDMQDIQIVHQLLAYAESLEQEIANLEELVSRSLFQ</sequence>
<feature type="transmembrane region" description="Helical" evidence="2">
    <location>
        <begin position="65"/>
        <end position="91"/>
    </location>
</feature>
<feature type="coiled-coil region" evidence="1">
    <location>
        <begin position="137"/>
        <end position="189"/>
    </location>
</feature>
<dbReference type="RefSeq" id="WP_020370460.1">
    <property type="nucleotide sequence ID" value="NZ_APJW01000003.1"/>
</dbReference>
<keyword evidence="1" id="KW-0175">Coiled coil</keyword>
<feature type="transmembrane region" description="Helical" evidence="2">
    <location>
        <begin position="32"/>
        <end position="59"/>
    </location>
</feature>
<evidence type="ECO:0000313" key="3">
    <source>
        <dbReference type="EMBL" id="EQM62357.1"/>
    </source>
</evidence>
<accession>A0ABN0MYJ0</accession>
<keyword evidence="2" id="KW-1133">Transmembrane helix</keyword>
<keyword evidence="2" id="KW-0812">Transmembrane</keyword>
<dbReference type="Proteomes" id="UP000016064">
    <property type="component" value="Unassembled WGS sequence"/>
</dbReference>
<protein>
    <submittedName>
        <fullName evidence="3">Myosin heavy chain</fullName>
    </submittedName>
</protein>
<name>A0ABN0MYJ0_9CHLA</name>
<feature type="coiled-coil region" evidence="1">
    <location>
        <begin position="256"/>
        <end position="321"/>
    </location>
</feature>
<feature type="coiled-coil region" evidence="1">
    <location>
        <begin position="395"/>
        <end position="422"/>
    </location>
</feature>
<gene>
    <name evidence="3" type="primary">mhcA2</name>
    <name evidence="3" type="ORF">H359_0846</name>
</gene>
<dbReference type="EMBL" id="APJW01000003">
    <property type="protein sequence ID" value="EQM62357.1"/>
    <property type="molecule type" value="Genomic_DNA"/>
</dbReference>
<comment type="caution">
    <text evidence="3">The sequence shown here is derived from an EMBL/GenBank/DDBJ whole genome shotgun (WGS) entry which is preliminary data.</text>
</comment>
<organism evidence="3 4">
    <name type="scientific">Chlamydia ibidis 10-1398/6</name>
    <dbReference type="NCBI Taxonomy" id="1046581"/>
    <lineage>
        <taxon>Bacteria</taxon>
        <taxon>Pseudomonadati</taxon>
        <taxon>Chlamydiota</taxon>
        <taxon>Chlamydiia</taxon>
        <taxon>Chlamydiales</taxon>
        <taxon>Chlamydiaceae</taxon>
        <taxon>Chlamydia/Chlamydophila group</taxon>
        <taxon>Chlamydia</taxon>
    </lineage>
</organism>
<evidence type="ECO:0000313" key="4">
    <source>
        <dbReference type="Proteomes" id="UP000016064"/>
    </source>
</evidence>
<feature type="transmembrane region" description="Helical" evidence="2">
    <location>
        <begin position="103"/>
        <end position="126"/>
    </location>
</feature>
<proteinExistence type="predicted"/>
<evidence type="ECO:0000256" key="2">
    <source>
        <dbReference type="SAM" id="Phobius"/>
    </source>
</evidence>
<keyword evidence="4" id="KW-1185">Reference proteome</keyword>
<reference evidence="3 4" key="1">
    <citation type="submission" date="2013-07" db="EMBL/GenBank/DDBJ databases">
        <title>Isolation of a new Chlamydia species from the feral Sacred Ibis (Threskiornis aethiopicus): Chlamydia ibidis.</title>
        <authorList>
            <person name="Vorimore F."/>
            <person name="Hsia R.-C."/>
            <person name="Huot-Creasy H."/>
            <person name="Bastian S."/>
            <person name="Deruyter L."/>
            <person name="Passet A."/>
            <person name="Sachse K."/>
            <person name="Bavoil P."/>
            <person name="Myers G."/>
            <person name="Laroucau K."/>
        </authorList>
    </citation>
    <scope>NUCLEOTIDE SEQUENCE [LARGE SCALE GENOMIC DNA]</scope>
    <source>
        <strain evidence="3 4">10-1398/6</strain>
    </source>
</reference>
<keyword evidence="2" id="KW-0472">Membrane</keyword>